<reference evidence="3 4" key="1">
    <citation type="submission" date="2019-10" db="EMBL/GenBank/DDBJ databases">
        <title>Corynebacterium sp novel species isolated from the respiratory tract of Marmot.</title>
        <authorList>
            <person name="Zhang G."/>
        </authorList>
    </citation>
    <scope>NUCLEOTIDE SEQUENCE [LARGE SCALE GENOMIC DNA]</scope>
    <source>
        <strain evidence="3 4">336</strain>
    </source>
</reference>
<name>A0ABQ6VD52_9CORY</name>
<protein>
    <recommendedName>
        <fullName evidence="5">DUF2339 domain-containing protein</fullName>
    </recommendedName>
</protein>
<feature type="transmembrane region" description="Helical" evidence="2">
    <location>
        <begin position="562"/>
        <end position="582"/>
    </location>
</feature>
<feature type="transmembrane region" description="Helical" evidence="2">
    <location>
        <begin position="240"/>
        <end position="259"/>
    </location>
</feature>
<feature type="transmembrane region" description="Helical" evidence="2">
    <location>
        <begin position="473"/>
        <end position="495"/>
    </location>
</feature>
<feature type="transmembrane region" description="Helical" evidence="2">
    <location>
        <begin position="501"/>
        <end position="521"/>
    </location>
</feature>
<feature type="transmembrane region" description="Helical" evidence="2">
    <location>
        <begin position="422"/>
        <end position="441"/>
    </location>
</feature>
<evidence type="ECO:0000313" key="3">
    <source>
        <dbReference type="EMBL" id="KAB3520746.1"/>
    </source>
</evidence>
<keyword evidence="4" id="KW-1185">Reference proteome</keyword>
<keyword evidence="2" id="KW-0812">Transmembrane</keyword>
<evidence type="ECO:0000256" key="2">
    <source>
        <dbReference type="SAM" id="Phobius"/>
    </source>
</evidence>
<feature type="compositionally biased region" description="Low complexity" evidence="1">
    <location>
        <begin position="52"/>
        <end position="88"/>
    </location>
</feature>
<feature type="transmembrane region" description="Helical" evidence="2">
    <location>
        <begin position="296"/>
        <end position="314"/>
    </location>
</feature>
<feature type="transmembrane region" description="Helical" evidence="2">
    <location>
        <begin position="447"/>
        <end position="466"/>
    </location>
</feature>
<evidence type="ECO:0008006" key="5">
    <source>
        <dbReference type="Google" id="ProtNLM"/>
    </source>
</evidence>
<feature type="transmembrane region" description="Helical" evidence="2">
    <location>
        <begin position="612"/>
        <end position="631"/>
    </location>
</feature>
<feature type="transmembrane region" description="Helical" evidence="2">
    <location>
        <begin position="209"/>
        <end position="233"/>
    </location>
</feature>
<dbReference type="RefSeq" id="WP_151844326.1">
    <property type="nucleotide sequence ID" value="NZ_WBZJ01000002.1"/>
</dbReference>
<gene>
    <name evidence="3" type="ORF">F8377_05715</name>
</gene>
<comment type="caution">
    <text evidence="3">The sequence shown here is derived from an EMBL/GenBank/DDBJ whole genome shotgun (WGS) entry which is preliminary data.</text>
</comment>
<sequence>MNTSESTTTATTDQILRDISRILKANSTAQSQLAVRIDRFIRAQSTLAADQSAAAEPQPATVAPQPVSVAPQPAAAPSEPAQSIAQPPRGLPAFPQSHSSTPTSLPSRRTPGGRGSVFHRPPAGASVQPSSTTGAVGHRFPRRSIEFNTTRILAIFGSIITIIGLVFCAALALASGVITPQMMVCLAGVLSAAFIAAGVVTHARKMPDVLAPSLVIVGVMGGLVDVWIAVYGIEWLTPEVGAVLISGICALGTALAFVWKHETLAVIVTALSPIFIVPIALMVLAEGHFTVPQSMYFSASVALSALIGFAARWGHAWKNLNITATIVYVGGMILALSSVPTLFVLGSLALIILTVLAFRSEELPARDSAFTTIAITVTPVALLVLEEPLAAVIYALVASTFSTAITMIAVNSPQAHERCVSLALAMNLGGLATALVVNFYSQPFTSPLSILSGVGVAALTSVLVAVRARVPHALVVYCLIAVVITAYPHALASWFHYEDTLLPAAPVVLVATSVALAYAAVHWKSLITLNQPAPIMAGFVALVTSSACIPALFQLVHNGHMSFMLAHTVISLLWIVLGIVVLHRGVTSTGLGVIVVAFLKLIFWDLSVLGGVVQVIAFIACGSLLLLAAGLRERHQHSSPQK</sequence>
<feature type="transmembrane region" description="Helical" evidence="2">
    <location>
        <begin position="589"/>
        <end position="606"/>
    </location>
</feature>
<feature type="transmembrane region" description="Helical" evidence="2">
    <location>
        <begin position="391"/>
        <end position="410"/>
    </location>
</feature>
<dbReference type="EMBL" id="WBZJ01000002">
    <property type="protein sequence ID" value="KAB3520746.1"/>
    <property type="molecule type" value="Genomic_DNA"/>
</dbReference>
<feature type="transmembrane region" description="Helical" evidence="2">
    <location>
        <begin position="326"/>
        <end position="356"/>
    </location>
</feature>
<feature type="compositionally biased region" description="Low complexity" evidence="1">
    <location>
        <begin position="97"/>
        <end position="110"/>
    </location>
</feature>
<feature type="transmembrane region" description="Helical" evidence="2">
    <location>
        <begin position="184"/>
        <end position="203"/>
    </location>
</feature>
<feature type="region of interest" description="Disordered" evidence="1">
    <location>
        <begin position="51"/>
        <end position="137"/>
    </location>
</feature>
<keyword evidence="2" id="KW-0472">Membrane</keyword>
<proteinExistence type="predicted"/>
<feature type="transmembrane region" description="Helical" evidence="2">
    <location>
        <begin position="533"/>
        <end position="556"/>
    </location>
</feature>
<feature type="transmembrane region" description="Helical" evidence="2">
    <location>
        <begin position="152"/>
        <end position="172"/>
    </location>
</feature>
<evidence type="ECO:0000256" key="1">
    <source>
        <dbReference type="SAM" id="MobiDB-lite"/>
    </source>
</evidence>
<keyword evidence="2" id="KW-1133">Transmembrane helix</keyword>
<organism evidence="3 4">
    <name type="scientific">Corynebacterium zhongnanshanii</name>
    <dbReference type="NCBI Taxonomy" id="2768834"/>
    <lineage>
        <taxon>Bacteria</taxon>
        <taxon>Bacillati</taxon>
        <taxon>Actinomycetota</taxon>
        <taxon>Actinomycetes</taxon>
        <taxon>Mycobacteriales</taxon>
        <taxon>Corynebacteriaceae</taxon>
        <taxon>Corynebacterium</taxon>
    </lineage>
</organism>
<dbReference type="Proteomes" id="UP000436181">
    <property type="component" value="Unassembled WGS sequence"/>
</dbReference>
<evidence type="ECO:0000313" key="4">
    <source>
        <dbReference type="Proteomes" id="UP000436181"/>
    </source>
</evidence>
<accession>A0ABQ6VD52</accession>
<feature type="transmembrane region" description="Helical" evidence="2">
    <location>
        <begin position="265"/>
        <end position="284"/>
    </location>
</feature>